<dbReference type="SUPFAM" id="SSF53850">
    <property type="entry name" value="Periplasmic binding protein-like II"/>
    <property type="match status" value="1"/>
</dbReference>
<dbReference type="EMBL" id="SMKR01000083">
    <property type="protein sequence ID" value="TDD22288.1"/>
    <property type="molecule type" value="Genomic_DNA"/>
</dbReference>
<evidence type="ECO:0000313" key="2">
    <source>
        <dbReference type="Proteomes" id="UP000295172"/>
    </source>
</evidence>
<feature type="non-terminal residue" evidence="1">
    <location>
        <position position="181"/>
    </location>
</feature>
<accession>A0A4R4WX33</accession>
<dbReference type="Proteomes" id="UP000295172">
    <property type="component" value="Unassembled WGS sequence"/>
</dbReference>
<evidence type="ECO:0000313" key="1">
    <source>
        <dbReference type="EMBL" id="TDD22288.1"/>
    </source>
</evidence>
<comment type="caution">
    <text evidence="1">The sequence shown here is derived from an EMBL/GenBank/DDBJ whole genome shotgun (WGS) entry which is preliminary data.</text>
</comment>
<dbReference type="AlphaFoldDB" id="A0A4R4WX33"/>
<keyword evidence="2" id="KW-1185">Reference proteome</keyword>
<proteinExistence type="predicted"/>
<organism evidence="1 2">
    <name type="scientific">Kribbella turkmenica</name>
    <dbReference type="NCBI Taxonomy" id="2530375"/>
    <lineage>
        <taxon>Bacteria</taxon>
        <taxon>Bacillati</taxon>
        <taxon>Actinomycetota</taxon>
        <taxon>Actinomycetes</taxon>
        <taxon>Propionibacteriales</taxon>
        <taxon>Kribbellaceae</taxon>
        <taxon>Kribbella</taxon>
    </lineage>
</organism>
<reference evidence="1 2" key="1">
    <citation type="submission" date="2019-02" db="EMBL/GenBank/DDBJ databases">
        <title>Draft genome sequences of novel Actinobacteria.</title>
        <authorList>
            <person name="Sahin N."/>
            <person name="Ay H."/>
            <person name="Saygin H."/>
        </authorList>
    </citation>
    <scope>NUCLEOTIDE SEQUENCE [LARGE SCALE GENOMIC DNA]</scope>
    <source>
        <strain evidence="1 2">16K104</strain>
    </source>
</reference>
<gene>
    <name evidence="1" type="ORF">E1218_19480</name>
</gene>
<dbReference type="InterPro" id="IPR006311">
    <property type="entry name" value="TAT_signal"/>
</dbReference>
<protein>
    <submittedName>
        <fullName evidence="1">Extracellular solute-binding protein</fullName>
    </submittedName>
</protein>
<dbReference type="OrthoDB" id="9770625at2"/>
<sequence>MLALPRAARSLAMTDQRISRRRMLGLSGALGISALLPACTGGGQSSEQATAGAASASGAVTWWDQYRPLTKLFTNDVFAGYMKEHAGVKVTRREMPAPDLAQALQIGRRSNQLPDVHSIAGLEAAPAALVSEGWFRPIGDLVDVEGSPVGDYLYDGIHRFDGKVYTFPVFTGRWHDAIPWT</sequence>
<name>A0A4R4WX33_9ACTN</name>
<dbReference type="PROSITE" id="PS51318">
    <property type="entry name" value="TAT"/>
    <property type="match status" value="1"/>
</dbReference>
<dbReference type="Gene3D" id="3.40.190.10">
    <property type="entry name" value="Periplasmic binding protein-like II"/>
    <property type="match status" value="1"/>
</dbReference>